<evidence type="ECO:0000313" key="3">
    <source>
        <dbReference type="EMBL" id="GAA3622791.1"/>
    </source>
</evidence>
<evidence type="ECO:0000256" key="1">
    <source>
        <dbReference type="SAM" id="Phobius"/>
    </source>
</evidence>
<sequence>MTCTRDQRGLSESVQHAVIFPVLMLITLGVIQAGIWIHGHSVAGHAAAAGVDIARGSYGSVDEARATATALATAGGLHDVTVQARRTGGNAEVVVSGSAPLMLDLGLARITEHATSPLEKVTRP</sequence>
<dbReference type="RefSeq" id="WP_344805214.1">
    <property type="nucleotide sequence ID" value="NZ_BAABAB010000017.1"/>
</dbReference>
<dbReference type="InterPro" id="IPR012495">
    <property type="entry name" value="TadE-like_dom"/>
</dbReference>
<comment type="caution">
    <text evidence="3">The sequence shown here is derived from an EMBL/GenBank/DDBJ whole genome shotgun (WGS) entry which is preliminary data.</text>
</comment>
<keyword evidence="1" id="KW-0812">Transmembrane</keyword>
<proteinExistence type="predicted"/>
<protein>
    <recommendedName>
        <fullName evidence="2">TadE-like domain-containing protein</fullName>
    </recommendedName>
</protein>
<organism evidence="3 4">
    <name type="scientific">Microlunatus ginsengisoli</name>
    <dbReference type="NCBI Taxonomy" id="363863"/>
    <lineage>
        <taxon>Bacteria</taxon>
        <taxon>Bacillati</taxon>
        <taxon>Actinomycetota</taxon>
        <taxon>Actinomycetes</taxon>
        <taxon>Propionibacteriales</taxon>
        <taxon>Propionibacteriaceae</taxon>
        <taxon>Microlunatus</taxon>
    </lineage>
</organism>
<keyword evidence="1" id="KW-0472">Membrane</keyword>
<accession>A0ABP7A0Z8</accession>
<dbReference type="Pfam" id="PF07811">
    <property type="entry name" value="TadE"/>
    <property type="match status" value="1"/>
</dbReference>
<dbReference type="EMBL" id="BAABAB010000017">
    <property type="protein sequence ID" value="GAA3622791.1"/>
    <property type="molecule type" value="Genomic_DNA"/>
</dbReference>
<feature type="transmembrane region" description="Helical" evidence="1">
    <location>
        <begin position="18"/>
        <end position="37"/>
    </location>
</feature>
<keyword evidence="4" id="KW-1185">Reference proteome</keyword>
<evidence type="ECO:0000313" key="4">
    <source>
        <dbReference type="Proteomes" id="UP001501490"/>
    </source>
</evidence>
<evidence type="ECO:0000259" key="2">
    <source>
        <dbReference type="Pfam" id="PF07811"/>
    </source>
</evidence>
<reference evidence="4" key="1">
    <citation type="journal article" date="2019" name="Int. J. Syst. Evol. Microbiol.">
        <title>The Global Catalogue of Microorganisms (GCM) 10K type strain sequencing project: providing services to taxonomists for standard genome sequencing and annotation.</title>
        <authorList>
            <consortium name="The Broad Institute Genomics Platform"/>
            <consortium name="The Broad Institute Genome Sequencing Center for Infectious Disease"/>
            <person name="Wu L."/>
            <person name="Ma J."/>
        </authorList>
    </citation>
    <scope>NUCLEOTIDE SEQUENCE [LARGE SCALE GENOMIC DNA]</scope>
    <source>
        <strain evidence="4">JCM 16929</strain>
    </source>
</reference>
<name>A0ABP7A0Z8_9ACTN</name>
<keyword evidence="1" id="KW-1133">Transmembrane helix</keyword>
<gene>
    <name evidence="3" type="ORF">GCM10022236_26480</name>
</gene>
<feature type="domain" description="TadE-like" evidence="2">
    <location>
        <begin position="14"/>
        <end position="51"/>
    </location>
</feature>
<dbReference type="Proteomes" id="UP001501490">
    <property type="component" value="Unassembled WGS sequence"/>
</dbReference>